<feature type="domain" description="Peptidase M48" evidence="8">
    <location>
        <begin position="120"/>
        <end position="191"/>
    </location>
</feature>
<name>A0A095YCJ7_9MICC</name>
<comment type="caution">
    <text evidence="9">The sequence shown here is derived from an EMBL/GenBank/DDBJ whole genome shotgun (WGS) entry which is preliminary data.</text>
</comment>
<protein>
    <recommendedName>
        <fullName evidence="8">Peptidase M48 domain-containing protein</fullName>
    </recommendedName>
</protein>
<dbReference type="AlphaFoldDB" id="A0A095YCJ7"/>
<keyword evidence="2" id="KW-0479">Metal-binding</keyword>
<keyword evidence="7" id="KW-0472">Membrane</keyword>
<evidence type="ECO:0000256" key="5">
    <source>
        <dbReference type="ARBA" id="ARBA00023049"/>
    </source>
</evidence>
<keyword evidence="1 6" id="KW-0645">Protease</keyword>
<dbReference type="InterPro" id="IPR001915">
    <property type="entry name" value="Peptidase_M48"/>
</dbReference>
<dbReference type="PANTHER" id="PTHR34978">
    <property type="entry name" value="POSSIBLE SENSOR-TRANSDUCER PROTEIN BLAR"/>
    <property type="match status" value="1"/>
</dbReference>
<gene>
    <name evidence="9" type="ORF">HMPREF2128_06550</name>
</gene>
<evidence type="ECO:0000256" key="7">
    <source>
        <dbReference type="SAM" id="Phobius"/>
    </source>
</evidence>
<evidence type="ECO:0000313" key="10">
    <source>
        <dbReference type="Proteomes" id="UP000053528"/>
    </source>
</evidence>
<keyword evidence="7" id="KW-0812">Transmembrane</keyword>
<dbReference type="GO" id="GO:0046872">
    <property type="term" value="F:metal ion binding"/>
    <property type="evidence" value="ECO:0007669"/>
    <property type="project" value="UniProtKB-KW"/>
</dbReference>
<dbReference type="PANTHER" id="PTHR34978:SF3">
    <property type="entry name" value="SLR0241 PROTEIN"/>
    <property type="match status" value="1"/>
</dbReference>
<evidence type="ECO:0000256" key="3">
    <source>
        <dbReference type="ARBA" id="ARBA00022801"/>
    </source>
</evidence>
<reference evidence="9 10" key="1">
    <citation type="submission" date="2014-07" db="EMBL/GenBank/DDBJ databases">
        <authorList>
            <person name="McCorrison J."/>
            <person name="Sanka R."/>
            <person name="Torralba M."/>
            <person name="Gillis M."/>
            <person name="Haft D.H."/>
            <person name="Methe B."/>
            <person name="Sutton G."/>
            <person name="Nelson K.E."/>
        </authorList>
    </citation>
    <scope>NUCLEOTIDE SEQUENCE [LARGE SCALE GENOMIC DNA]</scope>
    <source>
        <strain evidence="9 10">DNF00011</strain>
    </source>
</reference>
<proteinExistence type="inferred from homology"/>
<evidence type="ECO:0000256" key="4">
    <source>
        <dbReference type="ARBA" id="ARBA00022833"/>
    </source>
</evidence>
<feature type="transmembrane region" description="Helical" evidence="7">
    <location>
        <begin position="75"/>
        <end position="98"/>
    </location>
</feature>
<dbReference type="GO" id="GO:0004222">
    <property type="term" value="F:metalloendopeptidase activity"/>
    <property type="evidence" value="ECO:0007669"/>
    <property type="project" value="InterPro"/>
</dbReference>
<evidence type="ECO:0000256" key="2">
    <source>
        <dbReference type="ARBA" id="ARBA00022723"/>
    </source>
</evidence>
<keyword evidence="4 6" id="KW-0862">Zinc</keyword>
<feature type="transmembrane region" description="Helical" evidence="7">
    <location>
        <begin position="40"/>
        <end position="63"/>
    </location>
</feature>
<evidence type="ECO:0000259" key="8">
    <source>
        <dbReference type="Pfam" id="PF01435"/>
    </source>
</evidence>
<comment type="similarity">
    <text evidence="6">Belongs to the peptidase M48 family.</text>
</comment>
<dbReference type="Proteomes" id="UP000053528">
    <property type="component" value="Unassembled WGS sequence"/>
</dbReference>
<dbReference type="InterPro" id="IPR052173">
    <property type="entry name" value="Beta-lactam_resp_regulator"/>
</dbReference>
<keyword evidence="7" id="KW-1133">Transmembrane helix</keyword>
<dbReference type="Pfam" id="PF01435">
    <property type="entry name" value="Peptidase_M48"/>
    <property type="match status" value="1"/>
</dbReference>
<accession>A0A095YCJ7</accession>
<dbReference type="Gene3D" id="3.30.2010.10">
    <property type="entry name" value="Metalloproteases ('zincins'), catalytic domain"/>
    <property type="match status" value="1"/>
</dbReference>
<evidence type="ECO:0000256" key="1">
    <source>
        <dbReference type="ARBA" id="ARBA00022670"/>
    </source>
</evidence>
<sequence>MLWWVLTCFGTATALAFVAPIVLTKGHWHVRRPRLALTLWFGAFFTGLGLTLLGLILSATTAVATPKAETGLESLTLSMLAWVGLLALGAVTALIYTATEPLVEIQRSTVSHLESASYQRIQHRDYELILFHAAELLACAVPLKHATVFISSGLREALTDAELDAVIAHEHAHLTQRHGLALRIAHVNSIALGALRAGRELRRASLLLVELAADDASAKATSPTALAGALTTMGTQLGDAGMLARAQRLSAKANAKTAAA</sequence>
<keyword evidence="3 6" id="KW-0378">Hydrolase</keyword>
<evidence type="ECO:0000256" key="6">
    <source>
        <dbReference type="RuleBase" id="RU003983"/>
    </source>
</evidence>
<dbReference type="CDD" id="cd07326">
    <property type="entry name" value="M56_BlaR1_MecR1_like"/>
    <property type="match status" value="1"/>
</dbReference>
<organism evidence="9 10">
    <name type="scientific">Pseudoglutamicibacter albus DNF00011</name>
    <dbReference type="NCBI Taxonomy" id="1401063"/>
    <lineage>
        <taxon>Bacteria</taxon>
        <taxon>Bacillati</taxon>
        <taxon>Actinomycetota</taxon>
        <taxon>Actinomycetes</taxon>
        <taxon>Micrococcales</taxon>
        <taxon>Micrococcaceae</taxon>
        <taxon>Pseudoglutamicibacter</taxon>
    </lineage>
</organism>
<dbReference type="RefSeq" id="WP_052048479.1">
    <property type="nucleotide sequence ID" value="NZ_JRNH01000020.1"/>
</dbReference>
<evidence type="ECO:0000313" key="9">
    <source>
        <dbReference type="EMBL" id="KGF20180.1"/>
    </source>
</evidence>
<comment type="cofactor">
    <cofactor evidence="6">
        <name>Zn(2+)</name>
        <dbReference type="ChEBI" id="CHEBI:29105"/>
    </cofactor>
    <text evidence="6">Binds 1 zinc ion per subunit.</text>
</comment>
<keyword evidence="5 6" id="KW-0482">Metalloprotease</keyword>
<dbReference type="EMBL" id="JRNH01000020">
    <property type="protein sequence ID" value="KGF20180.1"/>
    <property type="molecule type" value="Genomic_DNA"/>
</dbReference>
<dbReference type="GO" id="GO:0006508">
    <property type="term" value="P:proteolysis"/>
    <property type="evidence" value="ECO:0007669"/>
    <property type="project" value="UniProtKB-KW"/>
</dbReference>